<feature type="transmembrane region" description="Helical" evidence="1">
    <location>
        <begin position="6"/>
        <end position="26"/>
    </location>
</feature>
<keyword evidence="1" id="KW-0472">Membrane</keyword>
<protein>
    <recommendedName>
        <fullName evidence="4">DUF3042 domain-containing protein</fullName>
    </recommendedName>
</protein>
<evidence type="ECO:0000313" key="3">
    <source>
        <dbReference type="Proteomes" id="UP000015961"/>
    </source>
</evidence>
<evidence type="ECO:0000256" key="1">
    <source>
        <dbReference type="SAM" id="Phobius"/>
    </source>
</evidence>
<keyword evidence="1" id="KW-0812">Transmembrane</keyword>
<dbReference type="STRING" id="1140003.OMY_01280"/>
<evidence type="ECO:0008006" key="4">
    <source>
        <dbReference type="Google" id="ProtNLM"/>
    </source>
</evidence>
<accession>S0P0H0</accession>
<name>S0P0H0_9ENTE</name>
<proteinExistence type="predicted"/>
<keyword evidence="1" id="KW-1133">Transmembrane helix</keyword>
<dbReference type="eggNOG" id="ENOG5033E1E">
    <property type="taxonomic scope" value="Bacteria"/>
</dbReference>
<dbReference type="OrthoDB" id="2144046at2"/>
<reference evidence="2 3" key="1">
    <citation type="submission" date="2013-03" db="EMBL/GenBank/DDBJ databases">
        <title>The Genome Sequence of Enterococcus sulfureus ATCC_49903 (PacBio/Illumina hybrid assembly).</title>
        <authorList>
            <consortium name="The Broad Institute Genomics Platform"/>
            <consortium name="The Broad Institute Genome Sequencing Center for Infectious Disease"/>
            <person name="Earl A."/>
            <person name="Russ C."/>
            <person name="Gilmore M."/>
            <person name="Surin D."/>
            <person name="Walker B."/>
            <person name="Young S."/>
            <person name="Zeng Q."/>
            <person name="Gargeya S."/>
            <person name="Fitzgerald M."/>
            <person name="Haas B."/>
            <person name="Abouelleil A."/>
            <person name="Allen A.W."/>
            <person name="Alvarado L."/>
            <person name="Arachchi H.M."/>
            <person name="Berlin A.M."/>
            <person name="Chapman S.B."/>
            <person name="Gainer-Dewar J."/>
            <person name="Goldberg J."/>
            <person name="Griggs A."/>
            <person name="Gujja S."/>
            <person name="Hansen M."/>
            <person name="Howarth C."/>
            <person name="Imamovic A."/>
            <person name="Ireland A."/>
            <person name="Larimer J."/>
            <person name="McCowan C."/>
            <person name="Murphy C."/>
            <person name="Pearson M."/>
            <person name="Poon T.W."/>
            <person name="Priest M."/>
            <person name="Roberts A."/>
            <person name="Saif S."/>
            <person name="Shea T."/>
            <person name="Sisk P."/>
            <person name="Sykes S."/>
            <person name="Wortman J."/>
            <person name="Nusbaum C."/>
            <person name="Birren B."/>
        </authorList>
    </citation>
    <scope>NUCLEOTIDE SEQUENCE [LARGE SCALE GENOMIC DNA]</scope>
    <source>
        <strain evidence="2 3">ATCC 49903</strain>
    </source>
</reference>
<dbReference type="AlphaFoldDB" id="S0P0H0"/>
<dbReference type="Pfam" id="PF11240">
    <property type="entry name" value="DUF3042"/>
    <property type="match status" value="1"/>
</dbReference>
<comment type="caution">
    <text evidence="2">The sequence shown here is derived from an EMBL/GenBank/DDBJ whole genome shotgun (WGS) entry which is preliminary data.</text>
</comment>
<evidence type="ECO:0000313" key="2">
    <source>
        <dbReference type="EMBL" id="EOT83675.1"/>
    </source>
</evidence>
<sequence>MKKFTSGFFAGTATTVIAAMGLVKLIKKQVIEPMEQKEAMIDENRKKAHRKSHAR</sequence>
<dbReference type="Proteomes" id="UP000015961">
    <property type="component" value="Unassembled WGS sequence"/>
</dbReference>
<dbReference type="EMBL" id="ASWO01000005">
    <property type="protein sequence ID" value="EOT83675.1"/>
    <property type="molecule type" value="Genomic_DNA"/>
</dbReference>
<organism evidence="2 3">
    <name type="scientific">Enterococcus sulfureus ATCC 49903</name>
    <dbReference type="NCBI Taxonomy" id="1140003"/>
    <lineage>
        <taxon>Bacteria</taxon>
        <taxon>Bacillati</taxon>
        <taxon>Bacillota</taxon>
        <taxon>Bacilli</taxon>
        <taxon>Lactobacillales</taxon>
        <taxon>Enterococcaceae</taxon>
        <taxon>Enterococcus</taxon>
    </lineage>
</organism>
<dbReference type="RefSeq" id="WP_016185732.1">
    <property type="nucleotide sequence ID" value="NZ_ASWO01000005.1"/>
</dbReference>
<dbReference type="PATRIC" id="fig|1140003.3.peg.1237"/>
<gene>
    <name evidence="2" type="ORF">I573_01400</name>
</gene>
<dbReference type="InterPro" id="IPR021402">
    <property type="entry name" value="DUF3042"/>
</dbReference>
<keyword evidence="3" id="KW-1185">Reference proteome</keyword>